<dbReference type="Proteomes" id="UP000504615">
    <property type="component" value="Unplaced"/>
</dbReference>
<keyword evidence="3 5" id="KW-1133">Transmembrane helix</keyword>
<dbReference type="InterPro" id="IPR006201">
    <property type="entry name" value="Neur_channel"/>
</dbReference>
<evidence type="ECO:0000313" key="8">
    <source>
        <dbReference type="Proteomes" id="UP000504615"/>
    </source>
</evidence>
<dbReference type="KEGG" id="pbar:105429749"/>
<dbReference type="FunFam" id="2.70.170.10:FF:000028">
    <property type="entry name" value="AcetylCholine Receptor"/>
    <property type="match status" value="1"/>
</dbReference>
<dbReference type="RefSeq" id="XP_011641218.1">
    <property type="nucleotide sequence ID" value="XM_011642916.1"/>
</dbReference>
<feature type="chain" id="PRO_5026686390" evidence="6">
    <location>
        <begin position="21"/>
        <end position="429"/>
    </location>
</feature>
<reference evidence="9" key="1">
    <citation type="submission" date="2025-08" db="UniProtKB">
        <authorList>
            <consortium name="RefSeq"/>
        </authorList>
    </citation>
    <scope>IDENTIFICATION</scope>
</reference>
<dbReference type="PRINTS" id="PR00252">
    <property type="entry name" value="NRIONCHANNEL"/>
</dbReference>
<name>A0A6I9WFC0_9HYME</name>
<dbReference type="Gene3D" id="2.70.170.10">
    <property type="entry name" value="Neurotransmitter-gated ion-channel ligand-binding domain"/>
    <property type="match status" value="1"/>
</dbReference>
<proteinExistence type="predicted"/>
<gene>
    <name evidence="9" type="primary">LOC105429749</name>
</gene>
<feature type="transmembrane region" description="Helical" evidence="5">
    <location>
        <begin position="399"/>
        <end position="423"/>
    </location>
</feature>
<evidence type="ECO:0000313" key="9">
    <source>
        <dbReference type="RefSeq" id="XP_011641218.1"/>
    </source>
</evidence>
<dbReference type="PANTHER" id="PTHR18945">
    <property type="entry name" value="NEUROTRANSMITTER GATED ION CHANNEL"/>
    <property type="match status" value="1"/>
</dbReference>
<dbReference type="InterPro" id="IPR036734">
    <property type="entry name" value="Neur_chan_lig-bd_sf"/>
</dbReference>
<keyword evidence="6" id="KW-0732">Signal</keyword>
<evidence type="ECO:0000256" key="1">
    <source>
        <dbReference type="ARBA" id="ARBA00004370"/>
    </source>
</evidence>
<keyword evidence="2 5" id="KW-0812">Transmembrane</keyword>
<dbReference type="InterPro" id="IPR036719">
    <property type="entry name" value="Neuro-gated_channel_TM_sf"/>
</dbReference>
<dbReference type="SUPFAM" id="SSF90112">
    <property type="entry name" value="Neurotransmitter-gated ion-channel transmembrane pore"/>
    <property type="match status" value="1"/>
</dbReference>
<dbReference type="Pfam" id="PF02931">
    <property type="entry name" value="Neur_chan_LBD"/>
    <property type="match status" value="1"/>
</dbReference>
<comment type="subcellular location">
    <subcellularLocation>
        <location evidence="1">Membrane</location>
    </subcellularLocation>
</comment>
<organism evidence="8 9">
    <name type="scientific">Pogonomyrmex barbatus</name>
    <name type="common">red harvester ant</name>
    <dbReference type="NCBI Taxonomy" id="144034"/>
    <lineage>
        <taxon>Eukaryota</taxon>
        <taxon>Metazoa</taxon>
        <taxon>Ecdysozoa</taxon>
        <taxon>Arthropoda</taxon>
        <taxon>Hexapoda</taxon>
        <taxon>Insecta</taxon>
        <taxon>Pterygota</taxon>
        <taxon>Neoptera</taxon>
        <taxon>Endopterygota</taxon>
        <taxon>Hymenoptera</taxon>
        <taxon>Apocrita</taxon>
        <taxon>Aculeata</taxon>
        <taxon>Formicoidea</taxon>
        <taxon>Formicidae</taxon>
        <taxon>Myrmicinae</taxon>
        <taxon>Pogonomyrmex</taxon>
    </lineage>
</organism>
<evidence type="ECO:0000256" key="3">
    <source>
        <dbReference type="ARBA" id="ARBA00022989"/>
    </source>
</evidence>
<evidence type="ECO:0000259" key="7">
    <source>
        <dbReference type="Pfam" id="PF02931"/>
    </source>
</evidence>
<dbReference type="GO" id="GO:0005230">
    <property type="term" value="F:extracellular ligand-gated monoatomic ion channel activity"/>
    <property type="evidence" value="ECO:0007669"/>
    <property type="project" value="InterPro"/>
</dbReference>
<feature type="domain" description="Neurotransmitter-gated ion-channel ligand-binding" evidence="7">
    <location>
        <begin position="45"/>
        <end position="247"/>
    </location>
</feature>
<dbReference type="GO" id="GO:0004888">
    <property type="term" value="F:transmembrane signaling receptor activity"/>
    <property type="evidence" value="ECO:0007669"/>
    <property type="project" value="InterPro"/>
</dbReference>
<keyword evidence="4 5" id="KW-0472">Membrane</keyword>
<accession>A0A6I9WFC0</accession>
<dbReference type="CDD" id="cd18989">
    <property type="entry name" value="LGIC_ECD_cation"/>
    <property type="match status" value="1"/>
</dbReference>
<feature type="transmembrane region" description="Helical" evidence="5">
    <location>
        <begin position="255"/>
        <end position="273"/>
    </location>
</feature>
<dbReference type="AlphaFoldDB" id="A0A6I9WFC0"/>
<feature type="signal peptide" evidence="6">
    <location>
        <begin position="1"/>
        <end position="20"/>
    </location>
</feature>
<evidence type="ECO:0000256" key="2">
    <source>
        <dbReference type="ARBA" id="ARBA00022692"/>
    </source>
</evidence>
<evidence type="ECO:0000256" key="6">
    <source>
        <dbReference type="SAM" id="SignalP"/>
    </source>
</evidence>
<protein>
    <submittedName>
        <fullName evidence="9">Acetylcholine receptor subunit alpha-like 2</fullName>
    </submittedName>
</protein>
<dbReference type="InterPro" id="IPR006202">
    <property type="entry name" value="Neur_chan_lig-bd"/>
</dbReference>
<keyword evidence="8" id="KW-1185">Reference proteome</keyword>
<feature type="transmembrane region" description="Helical" evidence="5">
    <location>
        <begin position="313"/>
        <end position="332"/>
    </location>
</feature>
<dbReference type="GeneID" id="105429749"/>
<dbReference type="SUPFAM" id="SSF63712">
    <property type="entry name" value="Nicotinic receptor ligand binding domain-like"/>
    <property type="match status" value="1"/>
</dbReference>
<evidence type="ECO:0000256" key="4">
    <source>
        <dbReference type="ARBA" id="ARBA00023136"/>
    </source>
</evidence>
<dbReference type="OrthoDB" id="410315at2759"/>
<feature type="transmembrane region" description="Helical" evidence="5">
    <location>
        <begin position="280"/>
        <end position="301"/>
    </location>
</feature>
<evidence type="ECO:0000256" key="5">
    <source>
        <dbReference type="SAM" id="Phobius"/>
    </source>
</evidence>
<dbReference type="GO" id="GO:0016020">
    <property type="term" value="C:membrane"/>
    <property type="evidence" value="ECO:0007669"/>
    <property type="project" value="UniProtKB-SubCell"/>
</dbReference>
<sequence length="429" mass="49665">MRILQIFGFFVILWHNQLDAYVFNDPQDVIMEGCKKLESTTPLLRLKKYLLCNYDMTIRPNHHRTVTNVTLRLMPKLMEFTGGVLTLHSWMSYSWTDMHLTWTPSDYDGITYIHLKTYHLWMPDLYVYNSGDMSNDEYNIISTNCLIFNTGSVVCVPPAKYVSKCDLDYTYWPYDQHTCRIILGSWSHTGEEIDVHLDGKGVSMNSYENNTEWDLKFVNAEKIVKKYTCCPNDTFPRIDFTFLLTRHHGINHSSYVTPAIVLVFLTLTVLWLDSRSVERVAIASINFICHLLCMFDLQWNLPYNGIKVPHILLFYRDSLSLATFALILTVLLRKLQDMSIEMPSWISSTTTFVLNNKAGRFLILNNEESKIIDGDIVNEDGSNLPKSGMEMKESSWRHFAAIVEWLSFFCVILTYVIILVTLVPSGVMN</sequence>